<dbReference type="Proteomes" id="UP001058974">
    <property type="component" value="Chromosome 5"/>
</dbReference>
<name>A0A9D4WX54_PEA</name>
<dbReference type="PANTHER" id="PTHR32108">
    <property type="entry name" value="DNA-DIRECTED RNA POLYMERASE SUBUNIT ALPHA"/>
    <property type="match status" value="1"/>
</dbReference>
<keyword evidence="3" id="KW-1185">Reference proteome</keyword>
<evidence type="ECO:0000313" key="3">
    <source>
        <dbReference type="Proteomes" id="UP001058974"/>
    </source>
</evidence>
<organism evidence="2 3">
    <name type="scientific">Pisum sativum</name>
    <name type="common">Garden pea</name>
    <name type="synonym">Lathyrus oleraceus</name>
    <dbReference type="NCBI Taxonomy" id="3888"/>
    <lineage>
        <taxon>Eukaryota</taxon>
        <taxon>Viridiplantae</taxon>
        <taxon>Streptophyta</taxon>
        <taxon>Embryophyta</taxon>
        <taxon>Tracheophyta</taxon>
        <taxon>Spermatophyta</taxon>
        <taxon>Magnoliopsida</taxon>
        <taxon>eudicotyledons</taxon>
        <taxon>Gunneridae</taxon>
        <taxon>Pentapetalae</taxon>
        <taxon>rosids</taxon>
        <taxon>fabids</taxon>
        <taxon>Fabales</taxon>
        <taxon>Fabaceae</taxon>
        <taxon>Papilionoideae</taxon>
        <taxon>50 kb inversion clade</taxon>
        <taxon>NPAAA clade</taxon>
        <taxon>Hologalegina</taxon>
        <taxon>IRL clade</taxon>
        <taxon>Fabeae</taxon>
        <taxon>Lathyrus</taxon>
    </lineage>
</organism>
<reference evidence="2 3" key="1">
    <citation type="journal article" date="2022" name="Nat. Genet.">
        <title>Improved pea reference genome and pan-genome highlight genomic features and evolutionary characteristics.</title>
        <authorList>
            <person name="Yang T."/>
            <person name="Liu R."/>
            <person name="Luo Y."/>
            <person name="Hu S."/>
            <person name="Wang D."/>
            <person name="Wang C."/>
            <person name="Pandey M.K."/>
            <person name="Ge S."/>
            <person name="Xu Q."/>
            <person name="Li N."/>
            <person name="Li G."/>
            <person name="Huang Y."/>
            <person name="Saxena R.K."/>
            <person name="Ji Y."/>
            <person name="Li M."/>
            <person name="Yan X."/>
            <person name="He Y."/>
            <person name="Liu Y."/>
            <person name="Wang X."/>
            <person name="Xiang C."/>
            <person name="Varshney R.K."/>
            <person name="Ding H."/>
            <person name="Gao S."/>
            <person name="Zong X."/>
        </authorList>
    </citation>
    <scope>NUCLEOTIDE SEQUENCE [LARGE SCALE GENOMIC DNA]</scope>
    <source>
        <strain evidence="2 3">cv. Zhongwan 6</strain>
    </source>
</reference>
<evidence type="ECO:0000313" key="2">
    <source>
        <dbReference type="EMBL" id="KAI5409412.1"/>
    </source>
</evidence>
<sequence length="215" mass="24277">MASHIEPPLAEKELADWFMDIVQPIFYERLVGRVSASFSDFVAAGIKVELGLKNGKMSSVAGTSNNNNAKKFPEYFMKKRKERRMLCRPFEEGVNHGESNNDNSLNNNQHTLCIQQAPIYQPAQVAPAYQQVLADPAYQQPKAQAPRQNTPTRNKRQGVKPPFSPIPMTYTELYPYLLQKGLVVPRPLGPPPDPLPTWYNHMLISLSMMVHLGMI</sequence>
<gene>
    <name evidence="2" type="ORF">KIW84_055010</name>
</gene>
<dbReference type="AlphaFoldDB" id="A0A9D4WX54"/>
<proteinExistence type="predicted"/>
<protein>
    <submittedName>
        <fullName evidence="2">Uncharacterized protein</fullName>
    </submittedName>
</protein>
<evidence type="ECO:0000256" key="1">
    <source>
        <dbReference type="SAM" id="MobiDB-lite"/>
    </source>
</evidence>
<dbReference type="PANTHER" id="PTHR32108:SF9">
    <property type="entry name" value="REVERSE TRANSCRIPTASE RNASE H-LIKE DOMAIN-CONTAINING PROTEIN"/>
    <property type="match status" value="1"/>
</dbReference>
<feature type="region of interest" description="Disordered" evidence="1">
    <location>
        <begin position="139"/>
        <end position="163"/>
    </location>
</feature>
<comment type="caution">
    <text evidence="2">The sequence shown here is derived from an EMBL/GenBank/DDBJ whole genome shotgun (WGS) entry which is preliminary data.</text>
</comment>
<dbReference type="EMBL" id="JAMSHJ010000005">
    <property type="protein sequence ID" value="KAI5409412.1"/>
    <property type="molecule type" value="Genomic_DNA"/>
</dbReference>
<accession>A0A9D4WX54</accession>
<dbReference type="Gramene" id="Psat05G0501000-T1">
    <property type="protein sequence ID" value="KAI5409412.1"/>
    <property type="gene ID" value="KIW84_055010"/>
</dbReference>